<comment type="caution">
    <text evidence="16">The sequence shown here is derived from an EMBL/GenBank/DDBJ whole genome shotgun (WGS) entry which is preliminary data.</text>
</comment>
<evidence type="ECO:0000256" key="10">
    <source>
        <dbReference type="ARBA" id="ARBA00023136"/>
    </source>
</evidence>
<accession>A0A4C1UFY6</accession>
<evidence type="ECO:0000256" key="8">
    <source>
        <dbReference type="ARBA" id="ARBA00022982"/>
    </source>
</evidence>
<evidence type="ECO:0000256" key="7">
    <source>
        <dbReference type="ARBA" id="ARBA00022848"/>
    </source>
</evidence>
<dbReference type="Pfam" id="PF00173">
    <property type="entry name" value="Cyt-b5"/>
    <property type="match status" value="1"/>
</dbReference>
<dbReference type="AlphaFoldDB" id="A0A4C1UFY6"/>
<comment type="subcellular location">
    <subcellularLocation>
        <location evidence="1">Endoplasmic reticulum membrane</location>
        <topology evidence="1">Single-pass membrane protein</topology>
        <orientation evidence="1">Cytoplasmic side</orientation>
    </subcellularLocation>
    <subcellularLocation>
        <location evidence="11">Microsome membrane</location>
        <topology evidence="11">Single-pass membrane protein</topology>
        <orientation evidence="11">Cytoplasmic side</orientation>
    </subcellularLocation>
</comment>
<dbReference type="Gene3D" id="3.10.120.10">
    <property type="entry name" value="Cytochrome b5-like heme/steroid binding domain"/>
    <property type="match status" value="1"/>
</dbReference>
<keyword evidence="3 14" id="KW-0349">Heme</keyword>
<evidence type="ECO:0000256" key="13">
    <source>
        <dbReference type="ARBA" id="ARBA00039806"/>
    </source>
</evidence>
<dbReference type="InterPro" id="IPR001199">
    <property type="entry name" value="Cyt_B5-like_heme/steroid-bd"/>
</dbReference>
<evidence type="ECO:0000256" key="9">
    <source>
        <dbReference type="ARBA" id="ARBA00023004"/>
    </source>
</evidence>
<evidence type="ECO:0000313" key="16">
    <source>
        <dbReference type="EMBL" id="GBP25060.1"/>
    </source>
</evidence>
<dbReference type="PROSITE" id="PS50255">
    <property type="entry name" value="CYTOCHROME_B5_2"/>
    <property type="match status" value="1"/>
</dbReference>
<dbReference type="OrthoDB" id="10063284at2759"/>
<dbReference type="GO" id="GO:0005789">
    <property type="term" value="C:endoplasmic reticulum membrane"/>
    <property type="evidence" value="ECO:0007669"/>
    <property type="project" value="UniProtKB-SubCell"/>
</dbReference>
<keyword evidence="8" id="KW-0249">Electron transport</keyword>
<evidence type="ECO:0000256" key="11">
    <source>
        <dbReference type="ARBA" id="ARBA00037877"/>
    </source>
</evidence>
<keyword evidence="6" id="KW-0256">Endoplasmic reticulum</keyword>
<dbReference type="SUPFAM" id="SSF55856">
    <property type="entry name" value="Cytochrome b5-like heme/steroid binding domain"/>
    <property type="match status" value="1"/>
</dbReference>
<dbReference type="InterPro" id="IPR036400">
    <property type="entry name" value="Cyt_B5-like_heme/steroid_sf"/>
</dbReference>
<evidence type="ECO:0000256" key="2">
    <source>
        <dbReference type="ARBA" id="ARBA00022448"/>
    </source>
</evidence>
<comment type="similarity">
    <text evidence="12 14">Belongs to the cytochrome b5 family.</text>
</comment>
<evidence type="ECO:0000256" key="4">
    <source>
        <dbReference type="ARBA" id="ARBA00022692"/>
    </source>
</evidence>
<protein>
    <recommendedName>
        <fullName evidence="13">Cytochrome b5</fullName>
    </recommendedName>
</protein>
<evidence type="ECO:0000259" key="15">
    <source>
        <dbReference type="PROSITE" id="PS50255"/>
    </source>
</evidence>
<dbReference type="PROSITE" id="PS00191">
    <property type="entry name" value="CYTOCHROME_B5_1"/>
    <property type="match status" value="1"/>
</dbReference>
<dbReference type="InterPro" id="IPR018506">
    <property type="entry name" value="Cyt_B5_heme-BS"/>
</dbReference>
<dbReference type="STRING" id="151549.A0A4C1UFY6"/>
<dbReference type="PRINTS" id="PR00363">
    <property type="entry name" value="CYTOCHROMEB5"/>
</dbReference>
<keyword evidence="5 14" id="KW-0479">Metal-binding</keyword>
<keyword evidence="4 14" id="KW-0812">Transmembrane</keyword>
<name>A0A4C1UFY6_EUMVA</name>
<evidence type="ECO:0000256" key="5">
    <source>
        <dbReference type="ARBA" id="ARBA00022723"/>
    </source>
</evidence>
<keyword evidence="10 14" id="KW-0472">Membrane</keyword>
<keyword evidence="17" id="KW-1185">Reference proteome</keyword>
<reference evidence="16 17" key="1">
    <citation type="journal article" date="2019" name="Commun. Biol.">
        <title>The bagworm genome reveals a unique fibroin gene that provides high tensile strength.</title>
        <authorList>
            <person name="Kono N."/>
            <person name="Nakamura H."/>
            <person name="Ohtoshi R."/>
            <person name="Tomita M."/>
            <person name="Numata K."/>
            <person name="Arakawa K."/>
        </authorList>
    </citation>
    <scope>NUCLEOTIDE SEQUENCE [LARGE SCALE GENOMIC DNA]</scope>
</reference>
<dbReference type="PANTHER" id="PTHR19359:SF150">
    <property type="entry name" value="CYTOCHROME B5"/>
    <property type="match status" value="1"/>
</dbReference>
<keyword evidence="2" id="KW-0813">Transport</keyword>
<evidence type="ECO:0000256" key="3">
    <source>
        <dbReference type="ARBA" id="ARBA00022617"/>
    </source>
</evidence>
<dbReference type="EMBL" id="BGZK01000169">
    <property type="protein sequence ID" value="GBP25060.1"/>
    <property type="molecule type" value="Genomic_DNA"/>
</dbReference>
<evidence type="ECO:0000256" key="12">
    <source>
        <dbReference type="ARBA" id="ARBA00038168"/>
    </source>
</evidence>
<organism evidence="16 17">
    <name type="scientific">Eumeta variegata</name>
    <name type="common">Bagworm moth</name>
    <name type="synonym">Eumeta japonica</name>
    <dbReference type="NCBI Taxonomy" id="151549"/>
    <lineage>
        <taxon>Eukaryota</taxon>
        <taxon>Metazoa</taxon>
        <taxon>Ecdysozoa</taxon>
        <taxon>Arthropoda</taxon>
        <taxon>Hexapoda</taxon>
        <taxon>Insecta</taxon>
        <taxon>Pterygota</taxon>
        <taxon>Neoptera</taxon>
        <taxon>Endopterygota</taxon>
        <taxon>Lepidoptera</taxon>
        <taxon>Glossata</taxon>
        <taxon>Ditrysia</taxon>
        <taxon>Tineoidea</taxon>
        <taxon>Psychidae</taxon>
        <taxon>Oiketicinae</taxon>
        <taxon>Eumeta</taxon>
    </lineage>
</organism>
<evidence type="ECO:0000256" key="6">
    <source>
        <dbReference type="ARBA" id="ARBA00022824"/>
    </source>
</evidence>
<keyword evidence="14" id="KW-1133">Transmembrane helix</keyword>
<dbReference type="Proteomes" id="UP000299102">
    <property type="component" value="Unassembled WGS sequence"/>
</dbReference>
<keyword evidence="9 14" id="KW-0408">Iron</keyword>
<gene>
    <name evidence="16" type="primary">Cyt-b5</name>
    <name evidence="16" type="ORF">EVAR_19540_1</name>
</gene>
<evidence type="ECO:0000256" key="1">
    <source>
        <dbReference type="ARBA" id="ARBA00004131"/>
    </source>
</evidence>
<evidence type="ECO:0000256" key="14">
    <source>
        <dbReference type="RuleBase" id="RU362121"/>
    </source>
</evidence>
<dbReference type="FunFam" id="3.10.120.10:FF:000002">
    <property type="entry name" value="Cytochrome b5 type B"/>
    <property type="match status" value="1"/>
</dbReference>
<sequence length="349" mass="39198">MKTDTQYSDENQRVQKGKDITMTELQKKLCSEEKEVKVDTYLPVLDMLCTELSRRLEAYREINNLLGFLTDFSTKSDAEIRQACTNFKEHYFEDIEPEFIDEMVQYKYFILQVEDAGKKIIPAEESYKLIIGNMAQSTFPNGPLCPPRLTAVDGCASHDTFKTAASRREPPAPAPAPALKRLNCFAAAARACAGSSSPSPLAESVARLRTLSFCRTYKMAAPLKKFTRKELETHSNKNDALFVIDNVVYDVTKFLDEHPGGHEVLLERAGKDASEGFEDVGHSSDAKELMVKYRVGEVVDEDKQEVRRRTVSWDSSKEEGSSSGGSWNTWLVPVALGILATIMYQYLFA</sequence>
<dbReference type="GO" id="GO:0046872">
    <property type="term" value="F:metal ion binding"/>
    <property type="evidence" value="ECO:0007669"/>
    <property type="project" value="UniProtKB-UniRule"/>
</dbReference>
<dbReference type="GO" id="GO:0020037">
    <property type="term" value="F:heme binding"/>
    <property type="evidence" value="ECO:0007669"/>
    <property type="project" value="UniProtKB-UniRule"/>
</dbReference>
<proteinExistence type="inferred from homology"/>
<dbReference type="PANTHER" id="PTHR19359">
    <property type="entry name" value="CYTOCHROME B5"/>
    <property type="match status" value="1"/>
</dbReference>
<feature type="domain" description="Cytochrome b5 heme-binding" evidence="15">
    <location>
        <begin position="223"/>
        <end position="299"/>
    </location>
</feature>
<dbReference type="SMART" id="SM01117">
    <property type="entry name" value="Cyt-b5"/>
    <property type="match status" value="1"/>
</dbReference>
<keyword evidence="7" id="KW-0492">Microsome</keyword>
<evidence type="ECO:0000313" key="17">
    <source>
        <dbReference type="Proteomes" id="UP000299102"/>
    </source>
</evidence>
<feature type="transmembrane region" description="Helical" evidence="14">
    <location>
        <begin position="327"/>
        <end position="347"/>
    </location>
</feature>
<dbReference type="InterPro" id="IPR050668">
    <property type="entry name" value="Cytochrome_b5"/>
</dbReference>